<dbReference type="Proteomes" id="UP000807769">
    <property type="component" value="Unassembled WGS sequence"/>
</dbReference>
<keyword evidence="3" id="KW-1185">Reference proteome</keyword>
<keyword evidence="1" id="KW-0472">Membrane</keyword>
<proteinExistence type="predicted"/>
<name>A0A9P7J4A0_9AGAM</name>
<keyword evidence="1" id="KW-0812">Transmembrane</keyword>
<evidence type="ECO:0000256" key="1">
    <source>
        <dbReference type="SAM" id="Phobius"/>
    </source>
</evidence>
<feature type="transmembrane region" description="Helical" evidence="1">
    <location>
        <begin position="21"/>
        <end position="41"/>
    </location>
</feature>
<organism evidence="2 3">
    <name type="scientific">Suillus subaureus</name>
    <dbReference type="NCBI Taxonomy" id="48587"/>
    <lineage>
        <taxon>Eukaryota</taxon>
        <taxon>Fungi</taxon>
        <taxon>Dikarya</taxon>
        <taxon>Basidiomycota</taxon>
        <taxon>Agaricomycotina</taxon>
        <taxon>Agaricomycetes</taxon>
        <taxon>Agaricomycetidae</taxon>
        <taxon>Boletales</taxon>
        <taxon>Suillineae</taxon>
        <taxon>Suillaceae</taxon>
        <taxon>Suillus</taxon>
    </lineage>
</organism>
<evidence type="ECO:0000313" key="2">
    <source>
        <dbReference type="EMBL" id="KAG1802348.1"/>
    </source>
</evidence>
<protein>
    <submittedName>
        <fullName evidence="2">Uncharacterized protein</fullName>
    </submittedName>
</protein>
<dbReference type="GeneID" id="64622930"/>
<comment type="caution">
    <text evidence="2">The sequence shown here is derived from an EMBL/GenBank/DDBJ whole genome shotgun (WGS) entry which is preliminary data.</text>
</comment>
<dbReference type="EMBL" id="JABBWG010000082">
    <property type="protein sequence ID" value="KAG1802348.1"/>
    <property type="molecule type" value="Genomic_DNA"/>
</dbReference>
<reference evidence="2" key="1">
    <citation type="journal article" date="2020" name="New Phytol.">
        <title>Comparative genomics reveals dynamic genome evolution in host specialist ectomycorrhizal fungi.</title>
        <authorList>
            <person name="Lofgren L.A."/>
            <person name="Nguyen N.H."/>
            <person name="Vilgalys R."/>
            <person name="Ruytinx J."/>
            <person name="Liao H.L."/>
            <person name="Branco S."/>
            <person name="Kuo A."/>
            <person name="LaButti K."/>
            <person name="Lipzen A."/>
            <person name="Andreopoulos W."/>
            <person name="Pangilinan J."/>
            <person name="Riley R."/>
            <person name="Hundley H."/>
            <person name="Na H."/>
            <person name="Barry K."/>
            <person name="Grigoriev I.V."/>
            <person name="Stajich J.E."/>
            <person name="Kennedy P.G."/>
        </authorList>
    </citation>
    <scope>NUCLEOTIDE SEQUENCE</scope>
    <source>
        <strain evidence="2">MN1</strain>
    </source>
</reference>
<keyword evidence="1" id="KW-1133">Transmembrane helix</keyword>
<accession>A0A9P7J4A0</accession>
<gene>
    <name evidence="2" type="ORF">BJ212DRAFT_1041256</name>
</gene>
<feature type="transmembrane region" description="Helical" evidence="1">
    <location>
        <begin position="53"/>
        <end position="73"/>
    </location>
</feature>
<evidence type="ECO:0000313" key="3">
    <source>
        <dbReference type="Proteomes" id="UP000807769"/>
    </source>
</evidence>
<sequence>MVFLARRPLLMIVNVKIENTPIAPSFCFLLSICFSTTLDGLDKHRASGKIVPSYFSSHIVSILNQFLILFIIVQVGHMHMMRAESP</sequence>
<dbReference type="RefSeq" id="XP_041186232.1">
    <property type="nucleotide sequence ID" value="XM_041328913.1"/>
</dbReference>
<dbReference type="AlphaFoldDB" id="A0A9P7J4A0"/>